<gene>
    <name evidence="2" type="ORF">GA0071312_0215</name>
    <name evidence="1" type="ORF">HLUCCO17_16490</name>
</gene>
<keyword evidence="4" id="KW-1185">Reference proteome</keyword>
<organism evidence="1 3">
    <name type="scientific">Saliniramus fredricksonii</name>
    <dbReference type="NCBI Taxonomy" id="1653334"/>
    <lineage>
        <taxon>Bacteria</taxon>
        <taxon>Pseudomonadati</taxon>
        <taxon>Pseudomonadota</taxon>
        <taxon>Alphaproteobacteria</taxon>
        <taxon>Hyphomicrobiales</taxon>
        <taxon>Salinarimonadaceae</taxon>
        <taxon>Saliniramus</taxon>
    </lineage>
</organism>
<name>A0A0P7Y4E5_9HYPH</name>
<evidence type="ECO:0000313" key="3">
    <source>
        <dbReference type="Proteomes" id="UP000050497"/>
    </source>
</evidence>
<dbReference type="STRING" id="1653334.GA0071312_0215"/>
<reference evidence="2 4" key="2">
    <citation type="submission" date="2016-08" db="EMBL/GenBank/DDBJ databases">
        <authorList>
            <person name="Varghese N."/>
            <person name="Submissions Spin"/>
        </authorList>
    </citation>
    <scope>NUCLEOTIDE SEQUENCE [LARGE SCALE GENOMIC DNA]</scope>
    <source>
        <strain evidence="2 4">HL-109</strain>
    </source>
</reference>
<evidence type="ECO:0000313" key="4">
    <source>
        <dbReference type="Proteomes" id="UP000182800"/>
    </source>
</evidence>
<protein>
    <submittedName>
        <fullName evidence="1">Uncharacterized protein</fullName>
    </submittedName>
</protein>
<sequence>MGIFMRKTGMAGISLSVEGNKIQLSFQKDDQATAVLMDAGAARTLASALNQLLDALDDDMLEALEVDEGDGDEEDDEALTEELMRQLSDDDETIEGEVVDVTSPSIDIGLDEDGHAVIGLQAGQLPPFLLRLRDDEARHIAESLGEILSAPRDARLSQGGH</sequence>
<evidence type="ECO:0000313" key="1">
    <source>
        <dbReference type="EMBL" id="KPQ09068.1"/>
    </source>
</evidence>
<dbReference type="EMBL" id="LJSX01000036">
    <property type="protein sequence ID" value="KPQ09068.1"/>
    <property type="molecule type" value="Genomic_DNA"/>
</dbReference>
<comment type="caution">
    <text evidence="1">The sequence shown here is derived from an EMBL/GenBank/DDBJ whole genome shotgun (WGS) entry which is preliminary data.</text>
</comment>
<dbReference type="Proteomes" id="UP000182800">
    <property type="component" value="Unassembled WGS sequence"/>
</dbReference>
<dbReference type="EMBL" id="FMBM01000001">
    <property type="protein sequence ID" value="SCC78320.1"/>
    <property type="molecule type" value="Genomic_DNA"/>
</dbReference>
<evidence type="ECO:0000313" key="2">
    <source>
        <dbReference type="EMBL" id="SCC78320.1"/>
    </source>
</evidence>
<dbReference type="AlphaFoldDB" id="A0A0P7Y4E5"/>
<accession>A0A0P7Y4E5</accession>
<dbReference type="PATRIC" id="fig|1653334.4.peg.1178"/>
<dbReference type="Proteomes" id="UP000050497">
    <property type="component" value="Unassembled WGS sequence"/>
</dbReference>
<proteinExistence type="predicted"/>
<reference evidence="1 3" key="1">
    <citation type="submission" date="2015-09" db="EMBL/GenBank/DDBJ databases">
        <title>Identification and resolution of microdiversity through metagenomic sequencing of parallel consortia.</title>
        <authorList>
            <person name="Nelson W.C."/>
            <person name="Romine M.F."/>
            <person name="Lindemann S.R."/>
        </authorList>
    </citation>
    <scope>NUCLEOTIDE SEQUENCE [LARGE SCALE GENOMIC DNA]</scope>
    <source>
        <strain evidence="1">HL-109</strain>
    </source>
</reference>